<gene>
    <name evidence="1" type="ORF">FEF09_28030</name>
</gene>
<protein>
    <submittedName>
        <fullName evidence="1">Uncharacterized protein</fullName>
    </submittedName>
</protein>
<organism evidence="1 2">
    <name type="scientific">Chitinophaga pinensis</name>
    <dbReference type="NCBI Taxonomy" id="79329"/>
    <lineage>
        <taxon>Bacteria</taxon>
        <taxon>Pseudomonadati</taxon>
        <taxon>Bacteroidota</taxon>
        <taxon>Chitinophagia</taxon>
        <taxon>Chitinophagales</taxon>
        <taxon>Chitinophagaceae</taxon>
        <taxon>Chitinophaga</taxon>
    </lineage>
</organism>
<comment type="caution">
    <text evidence="1">The sequence shown here is derived from an EMBL/GenBank/DDBJ whole genome shotgun (WGS) entry which is preliminary data.</text>
</comment>
<evidence type="ECO:0000313" key="1">
    <source>
        <dbReference type="EMBL" id="TWV92749.1"/>
    </source>
</evidence>
<dbReference type="AlphaFoldDB" id="A0A5C6LLG6"/>
<keyword evidence="2" id="KW-1185">Reference proteome</keyword>
<evidence type="ECO:0000313" key="2">
    <source>
        <dbReference type="Proteomes" id="UP000318815"/>
    </source>
</evidence>
<sequence length="110" mass="12372">MTGSTAAGTAPITTAYSRTSICDGAGQLITQLFLLLHQPLTLLRRRFNILYWNIFRKASGTWAKTVYSNAETLQTFLRQLADNIRILPETNGLRDRMAYLSGRNGMTMQD</sequence>
<reference evidence="1 2" key="1">
    <citation type="submission" date="2019-08" db="EMBL/GenBank/DDBJ databases">
        <title>Whole genome sequencing of chitin degrading bacteria Chitinophaga pinensis YS16.</title>
        <authorList>
            <person name="Singh R.P."/>
            <person name="Manchanda G."/>
            <person name="Maurya I.K."/>
            <person name="Joshi N.K."/>
            <person name="Srivastava A.K."/>
        </authorList>
    </citation>
    <scope>NUCLEOTIDE SEQUENCE [LARGE SCALE GENOMIC DNA]</scope>
    <source>
        <strain evidence="1 2">YS-16</strain>
    </source>
</reference>
<dbReference type="EMBL" id="VOHS01000065">
    <property type="protein sequence ID" value="TWV92749.1"/>
    <property type="molecule type" value="Genomic_DNA"/>
</dbReference>
<name>A0A5C6LLG6_9BACT</name>
<proteinExistence type="predicted"/>
<accession>A0A5C6LLG6</accession>
<dbReference type="Proteomes" id="UP000318815">
    <property type="component" value="Unassembled WGS sequence"/>
</dbReference>
<dbReference type="RefSeq" id="WP_146308154.1">
    <property type="nucleotide sequence ID" value="NZ_VOHS01000065.1"/>
</dbReference>